<dbReference type="AlphaFoldDB" id="A0A6H5I4G8"/>
<dbReference type="EMBL" id="CADCXV010000638">
    <property type="protein sequence ID" value="CAB0031236.1"/>
    <property type="molecule type" value="Genomic_DNA"/>
</dbReference>
<reference evidence="1 2" key="1">
    <citation type="submission" date="2020-02" db="EMBL/GenBank/DDBJ databases">
        <authorList>
            <person name="Ferguson B K."/>
        </authorList>
    </citation>
    <scope>NUCLEOTIDE SEQUENCE [LARGE SCALE GENOMIC DNA]</scope>
</reference>
<evidence type="ECO:0000313" key="1">
    <source>
        <dbReference type="EMBL" id="CAB0031236.1"/>
    </source>
</evidence>
<name>A0A6H5I4G8_9HYME</name>
<proteinExistence type="predicted"/>
<organism evidence="1 2">
    <name type="scientific">Trichogramma brassicae</name>
    <dbReference type="NCBI Taxonomy" id="86971"/>
    <lineage>
        <taxon>Eukaryota</taxon>
        <taxon>Metazoa</taxon>
        <taxon>Ecdysozoa</taxon>
        <taxon>Arthropoda</taxon>
        <taxon>Hexapoda</taxon>
        <taxon>Insecta</taxon>
        <taxon>Pterygota</taxon>
        <taxon>Neoptera</taxon>
        <taxon>Endopterygota</taxon>
        <taxon>Hymenoptera</taxon>
        <taxon>Apocrita</taxon>
        <taxon>Proctotrupomorpha</taxon>
        <taxon>Chalcidoidea</taxon>
        <taxon>Trichogrammatidae</taxon>
        <taxon>Trichogramma</taxon>
    </lineage>
</organism>
<dbReference type="Proteomes" id="UP000479190">
    <property type="component" value="Unassembled WGS sequence"/>
</dbReference>
<sequence>MKASTSALCHYTRNNHKEEEEREQKKRKPGVGALFTRARRTTVCARGRRRGSKTKRHRTRTLCTVVCYFCCCRRRCCAHILDRVEVSASEIDKSVLGAVYPACACVFTEISTYFGTPCKREIKNIARRLPSDELWRNERASGEREKKKKRLVCHARPFSRFLLIYTICYCTHSSSRSTPFLEQIERLFTEREPNESRAPSRARSFIYFFVLSTVPIRSTRRLNQK</sequence>
<evidence type="ECO:0000313" key="2">
    <source>
        <dbReference type="Proteomes" id="UP000479190"/>
    </source>
</evidence>
<accession>A0A6H5I4G8</accession>
<protein>
    <submittedName>
        <fullName evidence="1">Uncharacterized protein</fullName>
    </submittedName>
</protein>
<keyword evidence="2" id="KW-1185">Reference proteome</keyword>
<gene>
    <name evidence="1" type="ORF">TBRA_LOCUS3214</name>
</gene>